<evidence type="ECO:0000256" key="2">
    <source>
        <dbReference type="ARBA" id="ARBA00022527"/>
    </source>
</evidence>
<comment type="catalytic activity">
    <reaction evidence="8">
        <text>L-seryl-[protein] + ATP = O-phospho-L-seryl-[protein] + ADP + H(+)</text>
        <dbReference type="Rhea" id="RHEA:17989"/>
        <dbReference type="Rhea" id="RHEA-COMP:9863"/>
        <dbReference type="Rhea" id="RHEA-COMP:11604"/>
        <dbReference type="ChEBI" id="CHEBI:15378"/>
        <dbReference type="ChEBI" id="CHEBI:29999"/>
        <dbReference type="ChEBI" id="CHEBI:30616"/>
        <dbReference type="ChEBI" id="CHEBI:83421"/>
        <dbReference type="ChEBI" id="CHEBI:456216"/>
        <dbReference type="EC" id="2.7.11.1"/>
    </reaction>
</comment>
<dbReference type="PANTHER" id="PTHR43289:SF34">
    <property type="entry name" value="SERINE_THREONINE-PROTEIN KINASE YBDM-RELATED"/>
    <property type="match status" value="1"/>
</dbReference>
<evidence type="ECO:0000256" key="7">
    <source>
        <dbReference type="ARBA" id="ARBA00047899"/>
    </source>
</evidence>
<dbReference type="AlphaFoldDB" id="A0A0K1JKM6"/>
<dbReference type="InterPro" id="IPR005543">
    <property type="entry name" value="PASTA_dom"/>
</dbReference>
<dbReference type="Gene3D" id="3.30.200.20">
    <property type="entry name" value="Phosphorylase Kinase, domain 1"/>
    <property type="match status" value="1"/>
</dbReference>
<dbReference type="InterPro" id="IPR011009">
    <property type="entry name" value="Kinase-like_dom_sf"/>
</dbReference>
<dbReference type="RefSeq" id="WP_245633115.1">
    <property type="nucleotide sequence ID" value="NZ_CP011112.1"/>
</dbReference>
<dbReference type="GO" id="GO:0005524">
    <property type="term" value="F:ATP binding"/>
    <property type="evidence" value="ECO:0007669"/>
    <property type="project" value="UniProtKB-KW"/>
</dbReference>
<dbReference type="GO" id="GO:0004674">
    <property type="term" value="F:protein serine/threonine kinase activity"/>
    <property type="evidence" value="ECO:0007669"/>
    <property type="project" value="UniProtKB-KW"/>
</dbReference>
<keyword evidence="10" id="KW-1133">Transmembrane helix</keyword>
<dbReference type="PANTHER" id="PTHR43289">
    <property type="entry name" value="MITOGEN-ACTIVATED PROTEIN KINASE KINASE KINASE 20-RELATED"/>
    <property type="match status" value="1"/>
</dbReference>
<feature type="compositionally biased region" description="Pro residues" evidence="9">
    <location>
        <begin position="337"/>
        <end position="359"/>
    </location>
</feature>
<keyword evidence="6" id="KW-0067">ATP-binding</keyword>
<accession>A0A0K1JKM6</accession>
<dbReference type="SUPFAM" id="SSF56112">
    <property type="entry name" value="Protein kinase-like (PK-like)"/>
    <property type="match status" value="1"/>
</dbReference>
<dbReference type="KEGG" id="lmoi:VV02_16855"/>
<dbReference type="CDD" id="cd14014">
    <property type="entry name" value="STKc_PknB_like"/>
    <property type="match status" value="1"/>
</dbReference>
<feature type="domain" description="PASTA" evidence="12">
    <location>
        <begin position="539"/>
        <end position="605"/>
    </location>
</feature>
<dbReference type="Proteomes" id="UP000066480">
    <property type="component" value="Chromosome"/>
</dbReference>
<dbReference type="PROSITE" id="PS50011">
    <property type="entry name" value="PROTEIN_KINASE_DOM"/>
    <property type="match status" value="1"/>
</dbReference>
<evidence type="ECO:0000256" key="8">
    <source>
        <dbReference type="ARBA" id="ARBA00048679"/>
    </source>
</evidence>
<keyword evidence="10" id="KW-0812">Transmembrane</keyword>
<feature type="region of interest" description="Disordered" evidence="9">
    <location>
        <begin position="282"/>
        <end position="371"/>
    </location>
</feature>
<proteinExistence type="predicted"/>
<dbReference type="SMART" id="SM00740">
    <property type="entry name" value="PASTA"/>
    <property type="match status" value="4"/>
</dbReference>
<sequence length="669" mass="69795">MSKVASTSLVGRVIDGRYRVQSHLADGGMGTVFIAMDERLDREVALKVMRPDLARDDAFVARFRREARSAARLSHPHVVSVFDQGQDDSYVFLAMELVRGRTLRDVIRAEAPLTTRAALDIFEAILQALAAAHQAGLIHRDVKPENVLISEDGRIKVADFGLARAVTTDTLTTNSDVLLGTAAYLAPEQVEHGAVDQRSDVYSAGLLLFEMLTGEKAYPGDSPIHVAYQHVHGAVPMPSDAVPGIAPELDALIALGSAKAPEDRPADAGAMLVEVRRARGALGQDQLDGRPQPGANGSAATGSSTMALSGDSTSQLRRPPPPQQHRAGQVGPGGPTGGPPGGQPPGGPLQGPAKPPHSGPPAGARRAVATAPDERRTGWWIAAAVAVLLAVCGGGAAWWFTAGPGGTVTVPNVAGQGRGVAVRTIDDAGLSVQVREVFNESVGRNTVVRTIPGGGADQRKSDAVVVEVSKGPERFIVPQVVNVDQQAAQTRITQAHLKVAGVTEAFDETVPAGRVVSADPTVGSQLKKDAAVRLVVSKGRQPITVPVVTGKPQAEAESAVTGAGLKVTLAPQAFDDTIPAGSVISQTPANGTLFKGQEVTLVISKGPEMVTVPRVIDMNAKDARRTLEDAGLKVKVSRVFGGIFDTVRDQDPQPGTSTPKGTEVKISVV</sequence>
<evidence type="ECO:0000256" key="1">
    <source>
        <dbReference type="ARBA" id="ARBA00012513"/>
    </source>
</evidence>
<evidence type="ECO:0000256" key="3">
    <source>
        <dbReference type="ARBA" id="ARBA00022679"/>
    </source>
</evidence>
<dbReference type="PROSITE" id="PS00108">
    <property type="entry name" value="PROTEIN_KINASE_ST"/>
    <property type="match status" value="1"/>
</dbReference>
<keyword evidence="5" id="KW-0418">Kinase</keyword>
<evidence type="ECO:0000259" key="12">
    <source>
        <dbReference type="PROSITE" id="PS51178"/>
    </source>
</evidence>
<dbReference type="Pfam" id="PF03793">
    <property type="entry name" value="PASTA"/>
    <property type="match status" value="4"/>
</dbReference>
<feature type="transmembrane region" description="Helical" evidence="10">
    <location>
        <begin position="379"/>
        <end position="400"/>
    </location>
</feature>
<evidence type="ECO:0000256" key="4">
    <source>
        <dbReference type="ARBA" id="ARBA00022741"/>
    </source>
</evidence>
<feature type="domain" description="Protein kinase" evidence="11">
    <location>
        <begin position="18"/>
        <end position="282"/>
    </location>
</feature>
<reference evidence="13 14" key="1">
    <citation type="submission" date="2015-03" db="EMBL/GenBank/DDBJ databases">
        <title>Luteipulveratus halotolerans sp. nov., a novel actinobacterium (Dermacoccaceae) from Sarawak, Malaysia.</title>
        <authorList>
            <person name="Juboi H."/>
            <person name="Basik A."/>
            <person name="Shamsul S.S."/>
            <person name="Arnold P."/>
            <person name="Schmitt E.K."/>
            <person name="Sanglier J.-J."/>
            <person name="Yeo T."/>
        </authorList>
    </citation>
    <scope>NUCLEOTIDE SEQUENCE [LARGE SCALE GENOMIC DNA]</scope>
    <source>
        <strain evidence="13 14">MN07-A0370</strain>
    </source>
</reference>
<dbReference type="PROSITE" id="PS51178">
    <property type="entry name" value="PASTA"/>
    <property type="match status" value="4"/>
</dbReference>
<dbReference type="NCBIfam" id="NF033483">
    <property type="entry name" value="PknB_PASTA_kin"/>
    <property type="match status" value="1"/>
</dbReference>
<evidence type="ECO:0000313" key="14">
    <source>
        <dbReference type="Proteomes" id="UP000066480"/>
    </source>
</evidence>
<evidence type="ECO:0000259" key="11">
    <source>
        <dbReference type="PROSITE" id="PS50011"/>
    </source>
</evidence>
<evidence type="ECO:0000256" key="6">
    <source>
        <dbReference type="ARBA" id="ARBA00022840"/>
    </source>
</evidence>
<dbReference type="EMBL" id="CP011112">
    <property type="protein sequence ID" value="AKU17135.1"/>
    <property type="molecule type" value="Genomic_DNA"/>
</dbReference>
<keyword evidence="3" id="KW-0808">Transferase</keyword>
<dbReference type="InterPro" id="IPR000719">
    <property type="entry name" value="Prot_kinase_dom"/>
</dbReference>
<gene>
    <name evidence="13" type="ORF">VV02_16855</name>
</gene>
<dbReference type="EC" id="2.7.11.1" evidence="1"/>
<evidence type="ECO:0000256" key="9">
    <source>
        <dbReference type="SAM" id="MobiDB-lite"/>
    </source>
</evidence>
<dbReference type="STRING" id="571913.VV02_16855"/>
<dbReference type="InterPro" id="IPR008271">
    <property type="entry name" value="Ser/Thr_kinase_AS"/>
</dbReference>
<keyword evidence="2" id="KW-0723">Serine/threonine-protein kinase</keyword>
<dbReference type="Gene3D" id="3.30.10.20">
    <property type="match status" value="4"/>
</dbReference>
<organism evidence="13 14">
    <name type="scientific">Luteipulveratus mongoliensis</name>
    <dbReference type="NCBI Taxonomy" id="571913"/>
    <lineage>
        <taxon>Bacteria</taxon>
        <taxon>Bacillati</taxon>
        <taxon>Actinomycetota</taxon>
        <taxon>Actinomycetes</taxon>
        <taxon>Micrococcales</taxon>
        <taxon>Dermacoccaceae</taxon>
        <taxon>Luteipulveratus</taxon>
    </lineage>
</organism>
<evidence type="ECO:0000256" key="5">
    <source>
        <dbReference type="ARBA" id="ARBA00022777"/>
    </source>
</evidence>
<dbReference type="SMART" id="SM00220">
    <property type="entry name" value="S_TKc"/>
    <property type="match status" value="1"/>
</dbReference>
<feature type="domain" description="PASTA" evidence="12">
    <location>
        <begin position="406"/>
        <end position="470"/>
    </location>
</feature>
<dbReference type="Pfam" id="PF00069">
    <property type="entry name" value="Pkinase"/>
    <property type="match status" value="1"/>
</dbReference>
<evidence type="ECO:0000313" key="13">
    <source>
        <dbReference type="EMBL" id="AKU17135.1"/>
    </source>
</evidence>
<dbReference type="PATRIC" id="fig|571913.6.peg.3419"/>
<dbReference type="CDD" id="cd06577">
    <property type="entry name" value="PASTA_pknB"/>
    <property type="match status" value="4"/>
</dbReference>
<keyword evidence="14" id="KW-1185">Reference proteome</keyword>
<dbReference type="FunFam" id="1.10.510.10:FF:000021">
    <property type="entry name" value="Serine/threonine protein kinase"/>
    <property type="match status" value="1"/>
</dbReference>
<dbReference type="GO" id="GO:0045717">
    <property type="term" value="P:negative regulation of fatty acid biosynthetic process"/>
    <property type="evidence" value="ECO:0007669"/>
    <property type="project" value="UniProtKB-ARBA"/>
</dbReference>
<feature type="domain" description="PASTA" evidence="12">
    <location>
        <begin position="471"/>
        <end position="538"/>
    </location>
</feature>
<comment type="catalytic activity">
    <reaction evidence="7">
        <text>L-threonyl-[protein] + ATP = O-phospho-L-threonyl-[protein] + ADP + H(+)</text>
        <dbReference type="Rhea" id="RHEA:46608"/>
        <dbReference type="Rhea" id="RHEA-COMP:11060"/>
        <dbReference type="Rhea" id="RHEA-COMP:11605"/>
        <dbReference type="ChEBI" id="CHEBI:15378"/>
        <dbReference type="ChEBI" id="CHEBI:30013"/>
        <dbReference type="ChEBI" id="CHEBI:30616"/>
        <dbReference type="ChEBI" id="CHEBI:61977"/>
        <dbReference type="ChEBI" id="CHEBI:456216"/>
        <dbReference type="EC" id="2.7.11.1"/>
    </reaction>
</comment>
<name>A0A0K1JKM6_9MICO</name>
<protein>
    <recommendedName>
        <fullName evidence="1">non-specific serine/threonine protein kinase</fullName>
        <ecNumber evidence="1">2.7.11.1</ecNumber>
    </recommendedName>
</protein>
<feature type="domain" description="PASTA" evidence="12">
    <location>
        <begin position="606"/>
        <end position="669"/>
    </location>
</feature>
<keyword evidence="10" id="KW-0472">Membrane</keyword>
<feature type="compositionally biased region" description="Polar residues" evidence="9">
    <location>
        <begin position="298"/>
        <end position="316"/>
    </location>
</feature>
<evidence type="ECO:0000256" key="10">
    <source>
        <dbReference type="SAM" id="Phobius"/>
    </source>
</evidence>
<dbReference type="Gene3D" id="1.10.510.10">
    <property type="entry name" value="Transferase(Phosphotransferase) domain 1"/>
    <property type="match status" value="1"/>
</dbReference>
<dbReference type="FunFam" id="3.30.200.20:FF:000035">
    <property type="entry name" value="Serine/threonine protein kinase Stk1"/>
    <property type="match status" value="1"/>
</dbReference>
<keyword evidence="4" id="KW-0547">Nucleotide-binding</keyword>